<proteinExistence type="predicted"/>
<dbReference type="SUPFAM" id="SSF53254">
    <property type="entry name" value="Phosphoglycerate mutase-like"/>
    <property type="match status" value="1"/>
</dbReference>
<dbReference type="InterPro" id="IPR013078">
    <property type="entry name" value="His_Pase_superF_clade-1"/>
</dbReference>
<dbReference type="EMBL" id="JBHTCP010000052">
    <property type="protein sequence ID" value="MFC7373494.1"/>
    <property type="molecule type" value="Genomic_DNA"/>
</dbReference>
<dbReference type="Gene3D" id="3.40.50.1240">
    <property type="entry name" value="Phosphoglycerate mutase-like"/>
    <property type="match status" value="1"/>
</dbReference>
<organism evidence="1 2">
    <name type="scientific">Fictibacillus iocasae</name>
    <dbReference type="NCBI Taxonomy" id="2715437"/>
    <lineage>
        <taxon>Bacteria</taxon>
        <taxon>Bacillati</taxon>
        <taxon>Bacillota</taxon>
        <taxon>Bacilli</taxon>
        <taxon>Bacillales</taxon>
        <taxon>Fictibacillaceae</taxon>
        <taxon>Fictibacillus</taxon>
    </lineage>
</organism>
<comment type="caution">
    <text evidence="1">The sequence shown here is derived from an EMBL/GenBank/DDBJ whole genome shotgun (WGS) entry which is preliminary data.</text>
</comment>
<sequence length="177" mass="20755">MKIGLVRHFEVKRGYPAQRVSSDELLRWVDEYDASCVIENEVHLRGVNWKRCFASDLSRAEYTANKVFQGDVVLMEELREIRMLPLFETKQKLPFALHLFFIRGAWYFNHPSQPESRIQVMVRIRRALEKILKSDEDVLIVGHGGIMMFMRKELLKLGFAGPRIGKPKNGEVYVFER</sequence>
<dbReference type="RefSeq" id="WP_379751488.1">
    <property type="nucleotide sequence ID" value="NZ_JBHTCP010000052.1"/>
</dbReference>
<dbReference type="PANTHER" id="PTHR48100">
    <property type="entry name" value="BROAD-SPECIFICITY PHOSPHATASE YOR283W-RELATED"/>
    <property type="match status" value="1"/>
</dbReference>
<dbReference type="Pfam" id="PF00300">
    <property type="entry name" value="His_Phos_1"/>
    <property type="match status" value="1"/>
</dbReference>
<accession>A0ABW2NZW6</accession>
<dbReference type="InterPro" id="IPR050275">
    <property type="entry name" value="PGM_Phosphatase"/>
</dbReference>
<dbReference type="EC" id="3.1.3.-" evidence="1"/>
<gene>
    <name evidence="1" type="ORF">ACFQPF_17775</name>
</gene>
<keyword evidence="2" id="KW-1185">Reference proteome</keyword>
<dbReference type="Proteomes" id="UP001596549">
    <property type="component" value="Unassembled WGS sequence"/>
</dbReference>
<name>A0ABW2NZW6_9BACL</name>
<evidence type="ECO:0000313" key="2">
    <source>
        <dbReference type="Proteomes" id="UP001596549"/>
    </source>
</evidence>
<dbReference type="GO" id="GO:0016787">
    <property type="term" value="F:hydrolase activity"/>
    <property type="evidence" value="ECO:0007669"/>
    <property type="project" value="UniProtKB-KW"/>
</dbReference>
<protein>
    <submittedName>
        <fullName evidence="1">Histidine phosphatase family protein</fullName>
        <ecNumber evidence="1">3.1.3.-</ecNumber>
    </submittedName>
</protein>
<dbReference type="InterPro" id="IPR029033">
    <property type="entry name" value="His_PPase_superfam"/>
</dbReference>
<keyword evidence="1" id="KW-0378">Hydrolase</keyword>
<reference evidence="2" key="1">
    <citation type="journal article" date="2019" name="Int. J. Syst. Evol. Microbiol.">
        <title>The Global Catalogue of Microorganisms (GCM) 10K type strain sequencing project: providing services to taxonomists for standard genome sequencing and annotation.</title>
        <authorList>
            <consortium name="The Broad Institute Genomics Platform"/>
            <consortium name="The Broad Institute Genome Sequencing Center for Infectious Disease"/>
            <person name="Wu L."/>
            <person name="Ma J."/>
        </authorList>
    </citation>
    <scope>NUCLEOTIDE SEQUENCE [LARGE SCALE GENOMIC DNA]</scope>
    <source>
        <strain evidence="2">NBRC 106396</strain>
    </source>
</reference>
<evidence type="ECO:0000313" key="1">
    <source>
        <dbReference type="EMBL" id="MFC7373494.1"/>
    </source>
</evidence>